<gene>
    <name evidence="2" type="ORF">FGL95_10535</name>
</gene>
<evidence type="ECO:0000313" key="2">
    <source>
        <dbReference type="EMBL" id="NMN95467.1"/>
    </source>
</evidence>
<accession>A0A848KHU4</accession>
<reference evidence="2 3" key="1">
    <citation type="submission" date="2019-05" db="EMBL/GenBank/DDBJ databases">
        <authorList>
            <person name="Lee S.D."/>
        </authorList>
    </citation>
    <scope>NUCLEOTIDE SEQUENCE [LARGE SCALE GENOMIC DNA]</scope>
    <source>
        <strain evidence="2 3">YC2-7</strain>
    </source>
</reference>
<dbReference type="RefSeq" id="WP_169586368.1">
    <property type="nucleotide sequence ID" value="NZ_VCQU01000003.1"/>
</dbReference>
<dbReference type="InterPro" id="IPR052907">
    <property type="entry name" value="Beta-lactamase/esterase"/>
</dbReference>
<evidence type="ECO:0000259" key="1">
    <source>
        <dbReference type="Pfam" id="PF00144"/>
    </source>
</evidence>
<feature type="domain" description="Beta-lactamase-related" evidence="1">
    <location>
        <begin position="24"/>
        <end position="361"/>
    </location>
</feature>
<keyword evidence="3" id="KW-1185">Reference proteome</keyword>
<dbReference type="PANTHER" id="PTHR43319">
    <property type="entry name" value="BETA-LACTAMASE-RELATED"/>
    <property type="match status" value="1"/>
</dbReference>
<dbReference type="InterPro" id="IPR001466">
    <property type="entry name" value="Beta-lactam-related"/>
</dbReference>
<evidence type="ECO:0000313" key="3">
    <source>
        <dbReference type="Proteomes" id="UP000535543"/>
    </source>
</evidence>
<dbReference type="Pfam" id="PF00144">
    <property type="entry name" value="Beta-lactamase"/>
    <property type="match status" value="1"/>
</dbReference>
<sequence>MTESRVHGECADQFEGVRIELERHLENGEELGASIVIDIDGETVVDMWGGYSDADRSIDWTADTITNVWSSTKTVMNLAALMLVDRGELDVYAPVADYWPEFAANGKESVEVRHLLSHTSGVAGWEPPFAVDDLYDWTKATEKLAAQAPWWEPGTASGYHAQNQGHLVGELIRRVSGKTLKDFVATEIAGPLGADFQIGAREEDWDRIAEIVPPPPMPIDLTILPEDNIMRKTFTSPPLDATVAGTAEWRRADLGAFNGHGNARSLARIMSAITLGGAVDGVQLLTPKTIDLIFDEQSNGIDLVLACPLRFGIGFGLPQLDTVPYIPNDRICFWGGWGGSMVIMDLDRRMTATYMMNKMGLGLVGSPRSEAYLRAVYSAAGAGLLKA</sequence>
<protein>
    <submittedName>
        <fullName evidence="2">Beta-lactamase family protein</fullName>
    </submittedName>
</protein>
<dbReference type="Proteomes" id="UP000535543">
    <property type="component" value="Unassembled WGS sequence"/>
</dbReference>
<dbReference type="EMBL" id="VCQU01000003">
    <property type="protein sequence ID" value="NMN95467.1"/>
    <property type="molecule type" value="Genomic_DNA"/>
</dbReference>
<dbReference type="Gene3D" id="3.40.710.10">
    <property type="entry name" value="DD-peptidase/beta-lactamase superfamily"/>
    <property type="match status" value="1"/>
</dbReference>
<dbReference type="PANTHER" id="PTHR43319:SF3">
    <property type="entry name" value="BETA-LACTAMASE-RELATED DOMAIN-CONTAINING PROTEIN"/>
    <property type="match status" value="1"/>
</dbReference>
<comment type="caution">
    <text evidence="2">The sequence shown here is derived from an EMBL/GenBank/DDBJ whole genome shotgun (WGS) entry which is preliminary data.</text>
</comment>
<dbReference type="AlphaFoldDB" id="A0A848KHU4"/>
<organism evidence="2 3">
    <name type="scientific">Antrihabitans stalactiti</name>
    <dbReference type="NCBI Taxonomy" id="2584121"/>
    <lineage>
        <taxon>Bacteria</taxon>
        <taxon>Bacillati</taxon>
        <taxon>Actinomycetota</taxon>
        <taxon>Actinomycetes</taxon>
        <taxon>Mycobacteriales</taxon>
        <taxon>Nocardiaceae</taxon>
        <taxon>Antrihabitans</taxon>
    </lineage>
</organism>
<name>A0A848KHU4_9NOCA</name>
<dbReference type="SUPFAM" id="SSF56601">
    <property type="entry name" value="beta-lactamase/transpeptidase-like"/>
    <property type="match status" value="1"/>
</dbReference>
<proteinExistence type="predicted"/>
<reference evidence="2 3" key="2">
    <citation type="submission" date="2020-06" db="EMBL/GenBank/DDBJ databases">
        <title>Antribacter stalactiti gen. nov., sp. nov., a new member of the family Nacardiaceae isolated from a cave.</title>
        <authorList>
            <person name="Kim I.S."/>
        </authorList>
    </citation>
    <scope>NUCLEOTIDE SEQUENCE [LARGE SCALE GENOMIC DNA]</scope>
    <source>
        <strain evidence="2 3">YC2-7</strain>
    </source>
</reference>
<dbReference type="InterPro" id="IPR012338">
    <property type="entry name" value="Beta-lactam/transpept-like"/>
</dbReference>